<dbReference type="InterPro" id="IPR052169">
    <property type="entry name" value="CW_Biosynth-Accessory"/>
</dbReference>
<comment type="similarity">
    <text evidence="1">Belongs to the CapA family.</text>
</comment>
<dbReference type="InterPro" id="IPR029052">
    <property type="entry name" value="Metallo-depent_PP-like"/>
</dbReference>
<protein>
    <submittedName>
        <fullName evidence="3">CapA family protein</fullName>
    </submittedName>
</protein>
<dbReference type="EMBL" id="DVFN01000134">
    <property type="protein sequence ID" value="HIQ70490.1"/>
    <property type="molecule type" value="Genomic_DNA"/>
</dbReference>
<name>A0A9D1CPF6_9FIRM</name>
<reference evidence="3" key="1">
    <citation type="submission" date="2020-10" db="EMBL/GenBank/DDBJ databases">
        <authorList>
            <person name="Gilroy R."/>
        </authorList>
    </citation>
    <scope>NUCLEOTIDE SEQUENCE</scope>
    <source>
        <strain evidence="3">ChiSjej2B20-13462</strain>
    </source>
</reference>
<dbReference type="SMART" id="SM00854">
    <property type="entry name" value="PGA_cap"/>
    <property type="match status" value="1"/>
</dbReference>
<comment type="caution">
    <text evidence="3">The sequence shown here is derived from an EMBL/GenBank/DDBJ whole genome shotgun (WGS) entry which is preliminary data.</text>
</comment>
<dbReference type="CDD" id="cd07381">
    <property type="entry name" value="MPP_CapA"/>
    <property type="match status" value="1"/>
</dbReference>
<dbReference type="Pfam" id="PF09587">
    <property type="entry name" value="PGA_cap"/>
    <property type="match status" value="1"/>
</dbReference>
<dbReference type="InterPro" id="IPR019079">
    <property type="entry name" value="Capsule_synth_CapA"/>
</dbReference>
<organism evidence="3 4">
    <name type="scientific">Candidatus Avoscillospira stercorigallinarum</name>
    <dbReference type="NCBI Taxonomy" id="2840708"/>
    <lineage>
        <taxon>Bacteria</taxon>
        <taxon>Bacillati</taxon>
        <taxon>Bacillota</taxon>
        <taxon>Clostridia</taxon>
        <taxon>Eubacteriales</taxon>
        <taxon>Oscillospiraceae</taxon>
        <taxon>Oscillospiraceae incertae sedis</taxon>
        <taxon>Candidatus Avoscillospira</taxon>
    </lineage>
</organism>
<accession>A0A9D1CPF6</accession>
<gene>
    <name evidence="3" type="ORF">IAA67_09195</name>
</gene>
<dbReference type="PANTHER" id="PTHR33393:SF11">
    <property type="entry name" value="POLYGLUTAMINE SYNTHESIS ACCESSORY PROTEIN RV0574C-RELATED"/>
    <property type="match status" value="1"/>
</dbReference>
<evidence type="ECO:0000256" key="1">
    <source>
        <dbReference type="ARBA" id="ARBA00005662"/>
    </source>
</evidence>
<evidence type="ECO:0000313" key="3">
    <source>
        <dbReference type="EMBL" id="HIQ70490.1"/>
    </source>
</evidence>
<feature type="domain" description="Capsule synthesis protein CapA" evidence="2">
    <location>
        <begin position="178"/>
        <end position="423"/>
    </location>
</feature>
<sequence length="471" mass="51849">MISLAIAAGLLAAIALWLGVRAGTGPPDWVEWQSRTLAAGDWTVTLDRGRVTGTRAGETWQPDPDTRVQDALTADMDRDGEAELLLLTWRQGRYGESRPFWVTEAEDGDRWTQHIDIYDLGETVRPRWMASDIGLEAEAWRFSETARLVITDRTGAETAWDWLSWGLERVELRPETVTVAVLGELLVHRQIYDYYLRTENGGFGGMFSELEPVLSAYDVTALHLETPLVDDPADYGTYPVFGTPVEAGEAILSAGFDVVSCASNHALDRGLAGIDRTAGLFREVVCAGIQPEADGAYRPYAMLERNGIRIAVLSYTETTNGHALPEDAPYVLHTLDDEARVRADLKAARAAADAVLVFVHWGDEYAETPNETQTAWAQIFAEGGADVVLGTHPHVRQPWEWVDGQDGHETLVYYSLGNCLSAQTGEACRLGSLAAFTLTRTPEGVAVTPEPLRTIETRYDQGRYYAAVGFP</sequence>
<reference evidence="3" key="2">
    <citation type="journal article" date="2021" name="PeerJ">
        <title>Extensive microbial diversity within the chicken gut microbiome revealed by metagenomics and culture.</title>
        <authorList>
            <person name="Gilroy R."/>
            <person name="Ravi A."/>
            <person name="Getino M."/>
            <person name="Pursley I."/>
            <person name="Horton D.L."/>
            <person name="Alikhan N.F."/>
            <person name="Baker D."/>
            <person name="Gharbi K."/>
            <person name="Hall N."/>
            <person name="Watson M."/>
            <person name="Adriaenssens E.M."/>
            <person name="Foster-Nyarko E."/>
            <person name="Jarju S."/>
            <person name="Secka A."/>
            <person name="Antonio M."/>
            <person name="Oren A."/>
            <person name="Chaudhuri R.R."/>
            <person name="La Ragione R."/>
            <person name="Hildebrand F."/>
            <person name="Pallen M.J."/>
        </authorList>
    </citation>
    <scope>NUCLEOTIDE SEQUENCE</scope>
    <source>
        <strain evidence="3">ChiSjej2B20-13462</strain>
    </source>
</reference>
<dbReference type="Gene3D" id="3.60.21.10">
    <property type="match status" value="1"/>
</dbReference>
<dbReference type="AlphaFoldDB" id="A0A9D1CPF6"/>
<proteinExistence type="inferred from homology"/>
<dbReference type="PANTHER" id="PTHR33393">
    <property type="entry name" value="POLYGLUTAMINE SYNTHESIS ACCESSORY PROTEIN RV0574C-RELATED"/>
    <property type="match status" value="1"/>
</dbReference>
<evidence type="ECO:0000259" key="2">
    <source>
        <dbReference type="SMART" id="SM00854"/>
    </source>
</evidence>
<evidence type="ECO:0000313" key="4">
    <source>
        <dbReference type="Proteomes" id="UP000886874"/>
    </source>
</evidence>
<dbReference type="SUPFAM" id="SSF56300">
    <property type="entry name" value="Metallo-dependent phosphatases"/>
    <property type="match status" value="1"/>
</dbReference>
<dbReference type="Proteomes" id="UP000886874">
    <property type="component" value="Unassembled WGS sequence"/>
</dbReference>